<dbReference type="RefSeq" id="WP_390212890.1">
    <property type="nucleotide sequence ID" value="NZ_JBHLXJ010000013.1"/>
</dbReference>
<accession>A0ABV6IFE4</accession>
<dbReference type="EMBL" id="JBHLXJ010000013">
    <property type="protein sequence ID" value="MFC0350518.1"/>
    <property type="molecule type" value="Genomic_DNA"/>
</dbReference>
<comment type="caution">
    <text evidence="1">The sequence shown here is derived from an EMBL/GenBank/DDBJ whole genome shotgun (WGS) entry which is preliminary data.</text>
</comment>
<keyword evidence="2" id="KW-1185">Reference proteome</keyword>
<organism evidence="1 2">
    <name type="scientific">Undibacterium danionis</name>
    <dbReference type="NCBI Taxonomy" id="1812100"/>
    <lineage>
        <taxon>Bacteria</taxon>
        <taxon>Pseudomonadati</taxon>
        <taxon>Pseudomonadota</taxon>
        <taxon>Betaproteobacteria</taxon>
        <taxon>Burkholderiales</taxon>
        <taxon>Oxalobacteraceae</taxon>
        <taxon>Undibacterium</taxon>
    </lineage>
</organism>
<evidence type="ECO:0000313" key="1">
    <source>
        <dbReference type="EMBL" id="MFC0350518.1"/>
    </source>
</evidence>
<name>A0ABV6IFE4_9BURK</name>
<evidence type="ECO:0000313" key="2">
    <source>
        <dbReference type="Proteomes" id="UP001589844"/>
    </source>
</evidence>
<protein>
    <submittedName>
        <fullName evidence="1">Uncharacterized protein</fullName>
    </submittedName>
</protein>
<reference evidence="1 2" key="1">
    <citation type="submission" date="2024-09" db="EMBL/GenBank/DDBJ databases">
        <authorList>
            <person name="Sun Q."/>
            <person name="Mori K."/>
        </authorList>
    </citation>
    <scope>NUCLEOTIDE SEQUENCE [LARGE SCALE GENOMIC DNA]</scope>
    <source>
        <strain evidence="1 2">CCM 8677</strain>
    </source>
</reference>
<dbReference type="Proteomes" id="UP001589844">
    <property type="component" value="Unassembled WGS sequence"/>
</dbReference>
<proteinExistence type="predicted"/>
<gene>
    <name evidence="1" type="ORF">ACFFJH_11915</name>
</gene>
<sequence length="149" mass="16586">MQLIFTKGSGKYDRMDIVRNGLPAEGIDCPKQGIIPHDMVHFGVEITLHKRGFIGRVLHGEAATFQMEAEPESDGVERLVEIFQADGWSGWNSSPADMLDLYRVTCDARQCPPLQLSIDDIDAVRKKLLELTALWQAVAMGASLVLEFE</sequence>